<name>A0ABV2R1U4_9HYPH</name>
<evidence type="ECO:0000313" key="2">
    <source>
        <dbReference type="EMBL" id="MET4635026.1"/>
    </source>
</evidence>
<dbReference type="EMBL" id="JBEPSM010000002">
    <property type="protein sequence ID" value="MET4635026.1"/>
    <property type="molecule type" value="Genomic_DNA"/>
</dbReference>
<dbReference type="Proteomes" id="UP001549321">
    <property type="component" value="Unassembled WGS sequence"/>
</dbReference>
<reference evidence="2 3" key="1">
    <citation type="submission" date="2024-06" db="EMBL/GenBank/DDBJ databases">
        <title>Sorghum-associated microbial communities from plants grown in Nebraska, USA.</title>
        <authorList>
            <person name="Schachtman D."/>
        </authorList>
    </citation>
    <scope>NUCLEOTIDE SEQUENCE [LARGE SCALE GENOMIC DNA]</scope>
    <source>
        <strain evidence="2 3">3207</strain>
    </source>
</reference>
<gene>
    <name evidence="2" type="ORF">ABIE08_002972</name>
</gene>
<comment type="caution">
    <text evidence="2">The sequence shown here is derived from an EMBL/GenBank/DDBJ whole genome shotgun (WGS) entry which is preliminary data.</text>
</comment>
<organism evidence="2 3">
    <name type="scientific">Kaistia defluvii</name>
    <dbReference type="NCBI Taxonomy" id="410841"/>
    <lineage>
        <taxon>Bacteria</taxon>
        <taxon>Pseudomonadati</taxon>
        <taxon>Pseudomonadota</taxon>
        <taxon>Alphaproteobacteria</taxon>
        <taxon>Hyphomicrobiales</taxon>
        <taxon>Kaistiaceae</taxon>
        <taxon>Kaistia</taxon>
    </lineage>
</organism>
<protein>
    <submittedName>
        <fullName evidence="2">Uncharacterized protein</fullName>
    </submittedName>
</protein>
<proteinExistence type="predicted"/>
<keyword evidence="3" id="KW-1185">Reference proteome</keyword>
<accession>A0ABV2R1U4</accession>
<evidence type="ECO:0000256" key="1">
    <source>
        <dbReference type="SAM" id="MobiDB-lite"/>
    </source>
</evidence>
<feature type="region of interest" description="Disordered" evidence="1">
    <location>
        <begin position="1"/>
        <end position="24"/>
    </location>
</feature>
<evidence type="ECO:0000313" key="3">
    <source>
        <dbReference type="Proteomes" id="UP001549321"/>
    </source>
</evidence>
<sequence>MRMTKLAVIPGEDPGSMQPKPPAEWVPAFAGLTESVGFAPSLDRRQP</sequence>